<sequence length="113" mass="11612">MGSLSEQGAATGADPAPSESRRRSPLAVAVAAGIAVLGNLAVLHPDVTSGGLERSLRYEVDRLPRETRTAPVAGGESRPAHPAAAAVLTACSHLATRAYEDAYLALLTARNLL</sequence>
<evidence type="ECO:0000313" key="2">
    <source>
        <dbReference type="EMBL" id="MCD2193711.1"/>
    </source>
</evidence>
<proteinExistence type="predicted"/>
<comment type="caution">
    <text evidence="2">The sequence shown here is derived from an EMBL/GenBank/DDBJ whole genome shotgun (WGS) entry which is preliminary data.</text>
</comment>
<protein>
    <submittedName>
        <fullName evidence="2">Uncharacterized protein</fullName>
    </submittedName>
</protein>
<evidence type="ECO:0000256" key="1">
    <source>
        <dbReference type="SAM" id="MobiDB-lite"/>
    </source>
</evidence>
<accession>A0ABS8P628</accession>
<dbReference type="EMBL" id="JAJNDB010000001">
    <property type="protein sequence ID" value="MCD2193711.1"/>
    <property type="molecule type" value="Genomic_DNA"/>
</dbReference>
<dbReference type="Proteomes" id="UP001199469">
    <property type="component" value="Unassembled WGS sequence"/>
</dbReference>
<evidence type="ECO:0000313" key="3">
    <source>
        <dbReference type="Proteomes" id="UP001199469"/>
    </source>
</evidence>
<gene>
    <name evidence="2" type="ORF">LQ327_10015</name>
</gene>
<reference evidence="2 3" key="1">
    <citation type="submission" date="2021-11" db="EMBL/GenBank/DDBJ databases">
        <title>Draft genome sequence of Actinomycetospora sp. SF1 isolated from the rhizosphere soil.</title>
        <authorList>
            <person name="Duangmal K."/>
            <person name="Chantavorakit T."/>
        </authorList>
    </citation>
    <scope>NUCLEOTIDE SEQUENCE [LARGE SCALE GENOMIC DNA]</scope>
    <source>
        <strain evidence="2 3">TBRC 5722</strain>
    </source>
</reference>
<organism evidence="2 3">
    <name type="scientific">Actinomycetospora endophytica</name>
    <dbReference type="NCBI Taxonomy" id="2291215"/>
    <lineage>
        <taxon>Bacteria</taxon>
        <taxon>Bacillati</taxon>
        <taxon>Actinomycetota</taxon>
        <taxon>Actinomycetes</taxon>
        <taxon>Pseudonocardiales</taxon>
        <taxon>Pseudonocardiaceae</taxon>
        <taxon>Actinomycetospora</taxon>
    </lineage>
</organism>
<keyword evidence="3" id="KW-1185">Reference proteome</keyword>
<feature type="region of interest" description="Disordered" evidence="1">
    <location>
        <begin position="1"/>
        <end position="24"/>
    </location>
</feature>
<dbReference type="RefSeq" id="WP_230732267.1">
    <property type="nucleotide sequence ID" value="NZ_JAJNDB010000001.1"/>
</dbReference>
<name>A0ABS8P628_9PSEU</name>